<feature type="region of interest" description="Disordered" evidence="2">
    <location>
        <begin position="619"/>
        <end position="712"/>
    </location>
</feature>
<dbReference type="InterPro" id="IPR050167">
    <property type="entry name" value="Ser_Thr_protein_kinase"/>
</dbReference>
<comment type="caution">
    <text evidence="4">The sequence shown here is derived from an EMBL/GenBank/DDBJ whole genome shotgun (WGS) entry which is preliminary data.</text>
</comment>
<dbReference type="PANTHER" id="PTHR23257">
    <property type="entry name" value="SERINE-THREONINE PROTEIN KINASE"/>
    <property type="match status" value="1"/>
</dbReference>
<dbReference type="InterPro" id="IPR022031">
    <property type="entry name" value="Rif1_N"/>
</dbReference>
<feature type="compositionally biased region" description="Basic and acidic residues" evidence="2">
    <location>
        <begin position="891"/>
        <end position="900"/>
    </location>
</feature>
<feature type="compositionally biased region" description="Polar residues" evidence="2">
    <location>
        <begin position="1215"/>
        <end position="1230"/>
    </location>
</feature>
<keyword evidence="1" id="KW-0175">Coiled coil</keyword>
<dbReference type="OrthoDB" id="5399929at2759"/>
<evidence type="ECO:0000256" key="1">
    <source>
        <dbReference type="SAM" id="Coils"/>
    </source>
</evidence>
<feature type="region of interest" description="Disordered" evidence="2">
    <location>
        <begin position="794"/>
        <end position="829"/>
    </location>
</feature>
<feature type="compositionally biased region" description="Polar residues" evidence="2">
    <location>
        <begin position="619"/>
        <end position="637"/>
    </location>
</feature>
<dbReference type="InterPro" id="IPR011009">
    <property type="entry name" value="Kinase-like_dom_sf"/>
</dbReference>
<dbReference type="SMART" id="SM00185">
    <property type="entry name" value="ARM"/>
    <property type="match status" value="2"/>
</dbReference>
<protein>
    <submittedName>
        <fullName evidence="4">Unnamed protein product</fullName>
    </submittedName>
</protein>
<name>A0A9W7CS33_9STRA</name>
<dbReference type="SUPFAM" id="SSF56112">
    <property type="entry name" value="Protein kinase-like (PK-like)"/>
    <property type="match status" value="1"/>
</dbReference>
<dbReference type="InterPro" id="IPR001245">
    <property type="entry name" value="Ser-Thr/Tyr_kinase_cat_dom"/>
</dbReference>
<feature type="coiled-coil region" evidence="1">
    <location>
        <begin position="1413"/>
        <end position="1503"/>
    </location>
</feature>
<feature type="region of interest" description="Disordered" evidence="2">
    <location>
        <begin position="203"/>
        <end position="241"/>
    </location>
</feature>
<dbReference type="Pfam" id="PF12231">
    <property type="entry name" value="Rif1_N"/>
    <property type="match status" value="1"/>
</dbReference>
<dbReference type="InterPro" id="IPR000719">
    <property type="entry name" value="Prot_kinase_dom"/>
</dbReference>
<organism evidence="4 5">
    <name type="scientific">Phytophthora fragariaefolia</name>
    <dbReference type="NCBI Taxonomy" id="1490495"/>
    <lineage>
        <taxon>Eukaryota</taxon>
        <taxon>Sar</taxon>
        <taxon>Stramenopiles</taxon>
        <taxon>Oomycota</taxon>
        <taxon>Peronosporomycetes</taxon>
        <taxon>Peronosporales</taxon>
        <taxon>Peronosporaceae</taxon>
        <taxon>Phytophthora</taxon>
    </lineage>
</organism>
<dbReference type="SUPFAM" id="SSF48371">
    <property type="entry name" value="ARM repeat"/>
    <property type="match status" value="1"/>
</dbReference>
<feature type="compositionally biased region" description="Basic and acidic residues" evidence="2">
    <location>
        <begin position="662"/>
        <end position="671"/>
    </location>
</feature>
<proteinExistence type="predicted"/>
<dbReference type="InterPro" id="IPR011989">
    <property type="entry name" value="ARM-like"/>
</dbReference>
<dbReference type="Gene3D" id="1.25.10.10">
    <property type="entry name" value="Leucine-rich Repeat Variant"/>
    <property type="match status" value="1"/>
</dbReference>
<evidence type="ECO:0000259" key="3">
    <source>
        <dbReference type="PROSITE" id="PS50011"/>
    </source>
</evidence>
<dbReference type="SMART" id="SM00220">
    <property type="entry name" value="S_TKc"/>
    <property type="match status" value="1"/>
</dbReference>
<sequence>MVQNCTQKYVLPVMKIHMDRDRHMDAVHLWQLTLVLLRSRFSADLAMLNQVLYVPEKCMEDDNAAVRLMTMLVWSDLVDIFHDTKEWFFQKAVVGLLTWPIKVCLEQERLLNIAKAAFESWRSIVRVAVQDFNSFCISDETCTQNLPQWRKWFSELVMSPLLIMMKKQFGADDGRNSMNELEQFTEFARQIWELDMSNIDSGKASPFRSESSSNTTMGASSMDGSGSGKRKQATRARGDEVDDLTQNPEILDQVSDHVYISSTMIGIACLLEDVAGAVQNLIEVSDESRGECCKSYGNELAVDIWKGYCQRFHSSSRRKHTLLLDSAPIVALELRVLRMSIDFTFGILTSRSDVSALTDQAGQPSDIRIGPVVVASVGFGLEWQLRLLAPLVSQITRSGDLRTAMLHPKSKLFDHIVRRMEYLKEMYGQCLAVMKRWNNPEASESTLDFSSRENVLPLLVMNLLFEYAVFVDDVNNDRGDAKQSTLMFLDVVIKKLVESVTASDSPLAHGVDSIICFSEEAIRTAHDLFDDSSTGEESSMLNELVKISTKLSEHTFESQQNASLLLDLHKPQGVVAPPSACLIRSATGNDASDVEEKRSINVVGESEYVSASLDTNASSPCMLSGEISTKTTKNATDSGPVRLGTQNMAAGGLLSSDNHAATSEDGKHKAESAPVTPRQSPAKGAKAKSSASKLQLAGSQSAPPKMAIPQNNASTVRPSLKVSQCIYPDLVGCTEGIASLYRHFPMGFRPFFSFYKVKTIGDLSALPVERVRTFGLKEPVSTVRRALEEFNGRKDRMKSLNGSPFRQRNGSSTMSPAVPTPSPHKPPKRPFQLEAGGIATLALEKRHHKRTKRSLVLDAEHCDDDEEREGSRRKPKLADRVTFCLQSGETGETRITRPGEDSQDQLQPSEKVEEKETLQEKMDTFTLKLLQHLRRSTYYMDKLVAEEESMQSEEGSLQTSLRNVGQVITNYQEAHDLVSKLTSQLQCLFAIMECLGSWNGLGIDRMEVALEEEGPGVISQTPHWSVRKGSYGGEQVVLYSCRSTPLKPNLWNATIDILQRFVAPFPHPNIVQFLGVVSSSDQVQNDLPCPHDCVVMEYLPVSLYEVLHRDQISLSRQEIGIIAIHILRGLLFLHRKQQSLGVCLTSKKVMMNGAKGVKIRRFGLELLLRTGKAPSQLLSPALKTVYEMAPELCVIPKSPTQCSSNSSPCLASPSRPTSVPSRCSSQPRNPTASTTNTTELTSIQQDLFSFGVLLLEMCAREKPTHELFNRISCVKQVDPVFDKVLQLTLSLGDVIQTGNRRQDSMQVTTDALMNMLVVNEQQRAQEELRISSSSFPSFLYADRYFASKEAEHIEANLRERDRRGEVDLKRLAAVEQELIDEQKNFAVLVLQLEQAQQTGAKDRENNYLLQAQLEEQEKQILVMDEKAKKLKEKAWEEEKHLLILQASLDEERKKVEALQRSKIDDADVKKGLLFDILKLKDEARKLIAEKQEVEANYAAIVRKVGSEREALEDLEGRLTQAIYRWEEEQRVRRKIERQGEAISRQLLQMEEERCNYSSVLQLSPTKKLAPQDSLAYVLALKDKEIEELSRRLQGALDGQSMLRSDIAGCEASLADVIAEKDVFLKQLTGVQNELLSSSSQIEKYIEAQVELNRQLHDANTEIETLKSRITDFEDELERQARKKAEEEKARKLRQCLTPHCDAPRYLVGPSGYCKECEDRAGLALSVHDTKKQRNRRHRSWDDASIGGVSVRKAAKNIPIMKLVHVLTQESNEDTRVENADQQQLLEAVKQLTSLLKLDDTLKDDLPECLVIKSVLVLMHKHKSNLVLQLECCRCLSVVVFSHDRNRLIVVAEGGVDPVVAAMKFFQLEPKMQEASCVLLTNLAHNCGKAALEQ</sequence>
<evidence type="ECO:0000313" key="5">
    <source>
        <dbReference type="Proteomes" id="UP001165121"/>
    </source>
</evidence>
<feature type="domain" description="Protein kinase" evidence="3">
    <location>
        <begin position="989"/>
        <end position="1339"/>
    </location>
</feature>
<dbReference type="InterPro" id="IPR016024">
    <property type="entry name" value="ARM-type_fold"/>
</dbReference>
<feature type="compositionally biased region" description="Low complexity" evidence="2">
    <location>
        <begin position="1202"/>
        <end position="1214"/>
    </location>
</feature>
<feature type="compositionally biased region" description="Low complexity" evidence="2">
    <location>
        <begin position="682"/>
        <end position="702"/>
    </location>
</feature>
<gene>
    <name evidence="4" type="ORF">Pfra01_001093800</name>
</gene>
<dbReference type="GO" id="GO:0005524">
    <property type="term" value="F:ATP binding"/>
    <property type="evidence" value="ECO:0007669"/>
    <property type="project" value="InterPro"/>
</dbReference>
<dbReference type="PROSITE" id="PS50011">
    <property type="entry name" value="PROTEIN_KINASE_DOM"/>
    <property type="match status" value="1"/>
</dbReference>
<dbReference type="Gene3D" id="1.10.510.10">
    <property type="entry name" value="Transferase(Phosphotransferase) domain 1"/>
    <property type="match status" value="1"/>
</dbReference>
<keyword evidence="5" id="KW-1185">Reference proteome</keyword>
<dbReference type="GO" id="GO:0004672">
    <property type="term" value="F:protein kinase activity"/>
    <property type="evidence" value="ECO:0007669"/>
    <property type="project" value="InterPro"/>
</dbReference>
<reference evidence="4" key="1">
    <citation type="submission" date="2023-04" db="EMBL/GenBank/DDBJ databases">
        <title>Phytophthora fragariaefolia NBRC 109709.</title>
        <authorList>
            <person name="Ichikawa N."/>
            <person name="Sato H."/>
            <person name="Tonouchi N."/>
        </authorList>
    </citation>
    <scope>NUCLEOTIDE SEQUENCE</scope>
    <source>
        <strain evidence="4">NBRC 109709</strain>
    </source>
</reference>
<dbReference type="Pfam" id="PF07714">
    <property type="entry name" value="PK_Tyr_Ser-Thr"/>
    <property type="match status" value="1"/>
</dbReference>
<dbReference type="Proteomes" id="UP001165121">
    <property type="component" value="Unassembled WGS sequence"/>
</dbReference>
<feature type="coiled-coil region" evidence="1">
    <location>
        <begin position="1641"/>
        <end position="1689"/>
    </location>
</feature>
<feature type="region of interest" description="Disordered" evidence="2">
    <location>
        <begin position="1198"/>
        <end position="1237"/>
    </location>
</feature>
<evidence type="ECO:0000313" key="4">
    <source>
        <dbReference type="EMBL" id="GMF38214.1"/>
    </source>
</evidence>
<feature type="region of interest" description="Disordered" evidence="2">
    <location>
        <begin position="888"/>
        <end position="916"/>
    </location>
</feature>
<evidence type="ECO:0000256" key="2">
    <source>
        <dbReference type="SAM" id="MobiDB-lite"/>
    </source>
</evidence>
<dbReference type="InterPro" id="IPR000225">
    <property type="entry name" value="Armadillo"/>
</dbReference>
<feature type="compositionally biased region" description="Polar residues" evidence="2">
    <location>
        <begin position="800"/>
        <end position="815"/>
    </location>
</feature>
<dbReference type="EMBL" id="BSXT01001077">
    <property type="protein sequence ID" value="GMF38214.1"/>
    <property type="molecule type" value="Genomic_DNA"/>
</dbReference>
<accession>A0A9W7CS33</accession>